<dbReference type="HAMAP" id="MF_00061">
    <property type="entry name" value="IspE"/>
    <property type="match status" value="1"/>
</dbReference>
<evidence type="ECO:0000256" key="10">
    <source>
        <dbReference type="HAMAP-Rule" id="MF_00061"/>
    </source>
</evidence>
<evidence type="ECO:0000259" key="12">
    <source>
        <dbReference type="Pfam" id="PF08544"/>
    </source>
</evidence>
<protein>
    <recommendedName>
        <fullName evidence="3 10">4-diphosphocytidyl-2-C-methyl-D-erythritol kinase</fullName>
        <shortName evidence="10">CMK</shortName>
        <ecNumber evidence="2 10">2.7.1.148</ecNumber>
    </recommendedName>
    <alternativeName>
        <fullName evidence="9 10">4-(cytidine-5'-diphospho)-2-C-methyl-D-erythritol kinase</fullName>
    </alternativeName>
</protein>
<dbReference type="EC" id="2.7.1.148" evidence="2 10"/>
<dbReference type="GO" id="GO:0050515">
    <property type="term" value="F:4-(cytidine 5'-diphospho)-2-C-methyl-D-erythritol kinase activity"/>
    <property type="evidence" value="ECO:0007669"/>
    <property type="project" value="UniProtKB-EC"/>
</dbReference>
<name>A0ABR6NIL5_9SPHN</name>
<dbReference type="Gene3D" id="3.30.70.890">
    <property type="entry name" value="GHMP kinase, C-terminal domain"/>
    <property type="match status" value="1"/>
</dbReference>
<accession>A0ABR6NIL5</accession>
<keyword evidence="6 10" id="KW-0418">Kinase</keyword>
<dbReference type="Proteomes" id="UP001138540">
    <property type="component" value="Unassembled WGS sequence"/>
</dbReference>
<evidence type="ECO:0000256" key="6">
    <source>
        <dbReference type="ARBA" id="ARBA00022777"/>
    </source>
</evidence>
<evidence type="ECO:0000259" key="11">
    <source>
        <dbReference type="Pfam" id="PF00288"/>
    </source>
</evidence>
<keyword evidence="14" id="KW-1185">Reference proteome</keyword>
<sequence length="278" mass="29172">MQVPALSEIAFAKVNLALHVRARRADGYHELESLFAFCTDGDVLGATAREDGALTLAIEGPFADDLSAGEDNLVLRAARALREAAGIRSGADLMLDKRLPVASGIGGGSADAAAALRLLLRLWAISPADVDLARIAAALGADVPACLGSHTVFGAGIGEKLEPVALDLADMPVLLVNPLVACPTGPVFAAWDGEDRGPLDPLDWARGRNDLAAPAMEVVPEIDEVLAVLRAQLPRLARMSGSGATCFGLFASTAERDAAATRIDRDHPDWWTLSTRLR</sequence>
<feature type="domain" description="GHMP kinase N-terminal" evidence="11">
    <location>
        <begin position="72"/>
        <end position="147"/>
    </location>
</feature>
<evidence type="ECO:0000256" key="2">
    <source>
        <dbReference type="ARBA" id="ARBA00012052"/>
    </source>
</evidence>
<evidence type="ECO:0000256" key="8">
    <source>
        <dbReference type="ARBA" id="ARBA00023229"/>
    </source>
</evidence>
<comment type="similarity">
    <text evidence="1 10">Belongs to the GHMP kinase family. IspE subfamily.</text>
</comment>
<dbReference type="InterPro" id="IPR006204">
    <property type="entry name" value="GHMP_kinase_N_dom"/>
</dbReference>
<organism evidence="13 14">
    <name type="scientific">Sphingobium lignivorans</name>
    <dbReference type="NCBI Taxonomy" id="2735886"/>
    <lineage>
        <taxon>Bacteria</taxon>
        <taxon>Pseudomonadati</taxon>
        <taxon>Pseudomonadota</taxon>
        <taxon>Alphaproteobacteria</taxon>
        <taxon>Sphingomonadales</taxon>
        <taxon>Sphingomonadaceae</taxon>
        <taxon>Sphingobium</taxon>
    </lineage>
</organism>
<keyword evidence="4 10" id="KW-0808">Transferase</keyword>
<dbReference type="Gene3D" id="3.30.230.10">
    <property type="match status" value="1"/>
</dbReference>
<dbReference type="InterPro" id="IPR014721">
    <property type="entry name" value="Ribsml_uS5_D2-typ_fold_subgr"/>
</dbReference>
<dbReference type="EMBL" id="JACHKA010000001">
    <property type="protein sequence ID" value="MBB5986363.1"/>
    <property type="molecule type" value="Genomic_DNA"/>
</dbReference>
<dbReference type="NCBIfam" id="NF011202">
    <property type="entry name" value="PRK14608.1"/>
    <property type="match status" value="1"/>
</dbReference>
<keyword evidence="7 10" id="KW-0067">ATP-binding</keyword>
<keyword evidence="8 10" id="KW-0414">Isoprene biosynthesis</keyword>
<dbReference type="InterPro" id="IPR036554">
    <property type="entry name" value="GHMP_kinase_C_sf"/>
</dbReference>
<feature type="active site" evidence="10">
    <location>
        <position position="13"/>
    </location>
</feature>
<evidence type="ECO:0000256" key="7">
    <source>
        <dbReference type="ARBA" id="ARBA00022840"/>
    </source>
</evidence>
<reference evidence="13 14" key="1">
    <citation type="submission" date="2020-08" db="EMBL/GenBank/DDBJ databases">
        <title>Exploring microbial biodiversity for novel pathways involved in the catabolism of aromatic compounds derived from lignin.</title>
        <authorList>
            <person name="Elkins J."/>
        </authorList>
    </citation>
    <scope>NUCLEOTIDE SEQUENCE [LARGE SCALE GENOMIC DNA]</scope>
    <source>
        <strain evidence="13 14">B1D3A</strain>
    </source>
</reference>
<evidence type="ECO:0000256" key="3">
    <source>
        <dbReference type="ARBA" id="ARBA00017473"/>
    </source>
</evidence>
<proteinExistence type="inferred from homology"/>
<keyword evidence="5 10" id="KW-0547">Nucleotide-binding</keyword>
<dbReference type="Pfam" id="PF08544">
    <property type="entry name" value="GHMP_kinases_C"/>
    <property type="match status" value="1"/>
</dbReference>
<dbReference type="RefSeq" id="WP_184153788.1">
    <property type="nucleotide sequence ID" value="NZ_JACHKA010000001.1"/>
</dbReference>
<comment type="function">
    <text evidence="10">Catalyzes the phosphorylation of the position 2 hydroxy group of 4-diphosphocytidyl-2C-methyl-D-erythritol.</text>
</comment>
<comment type="catalytic activity">
    <reaction evidence="10">
        <text>4-CDP-2-C-methyl-D-erythritol + ATP = 4-CDP-2-C-methyl-D-erythritol 2-phosphate + ADP + H(+)</text>
        <dbReference type="Rhea" id="RHEA:18437"/>
        <dbReference type="ChEBI" id="CHEBI:15378"/>
        <dbReference type="ChEBI" id="CHEBI:30616"/>
        <dbReference type="ChEBI" id="CHEBI:57823"/>
        <dbReference type="ChEBI" id="CHEBI:57919"/>
        <dbReference type="ChEBI" id="CHEBI:456216"/>
        <dbReference type="EC" id="2.7.1.148"/>
    </reaction>
</comment>
<dbReference type="NCBIfam" id="TIGR00154">
    <property type="entry name" value="ispE"/>
    <property type="match status" value="1"/>
</dbReference>
<evidence type="ECO:0000256" key="1">
    <source>
        <dbReference type="ARBA" id="ARBA00009684"/>
    </source>
</evidence>
<gene>
    <name evidence="10" type="primary">ispE</name>
    <name evidence="13" type="ORF">HNP60_002337</name>
</gene>
<feature type="active site" evidence="10">
    <location>
        <position position="142"/>
    </location>
</feature>
<dbReference type="InterPro" id="IPR013750">
    <property type="entry name" value="GHMP_kinase_C_dom"/>
</dbReference>
<dbReference type="InterPro" id="IPR020568">
    <property type="entry name" value="Ribosomal_Su5_D2-typ_SF"/>
</dbReference>
<dbReference type="SUPFAM" id="SSF54211">
    <property type="entry name" value="Ribosomal protein S5 domain 2-like"/>
    <property type="match status" value="1"/>
</dbReference>
<feature type="domain" description="GHMP kinase C-terminal" evidence="12">
    <location>
        <begin position="211"/>
        <end position="264"/>
    </location>
</feature>
<dbReference type="SUPFAM" id="SSF55060">
    <property type="entry name" value="GHMP Kinase, C-terminal domain"/>
    <property type="match status" value="1"/>
</dbReference>
<comment type="caution">
    <text evidence="13">The sequence shown here is derived from an EMBL/GenBank/DDBJ whole genome shotgun (WGS) entry which is preliminary data.</text>
</comment>
<evidence type="ECO:0000313" key="13">
    <source>
        <dbReference type="EMBL" id="MBB5986363.1"/>
    </source>
</evidence>
<evidence type="ECO:0000256" key="4">
    <source>
        <dbReference type="ARBA" id="ARBA00022679"/>
    </source>
</evidence>
<evidence type="ECO:0000313" key="14">
    <source>
        <dbReference type="Proteomes" id="UP001138540"/>
    </source>
</evidence>
<dbReference type="PIRSF" id="PIRSF010376">
    <property type="entry name" value="IspE"/>
    <property type="match status" value="1"/>
</dbReference>
<feature type="binding site" evidence="10">
    <location>
        <begin position="100"/>
        <end position="110"/>
    </location>
    <ligand>
        <name>ATP</name>
        <dbReference type="ChEBI" id="CHEBI:30616"/>
    </ligand>
</feature>
<evidence type="ECO:0000256" key="9">
    <source>
        <dbReference type="ARBA" id="ARBA00032554"/>
    </source>
</evidence>
<dbReference type="PANTHER" id="PTHR43527">
    <property type="entry name" value="4-DIPHOSPHOCYTIDYL-2-C-METHYL-D-ERYTHRITOL KINASE, CHLOROPLASTIC"/>
    <property type="match status" value="1"/>
</dbReference>
<comment type="pathway">
    <text evidence="10">Isoprenoid biosynthesis; isopentenyl diphosphate biosynthesis via DXP pathway; isopentenyl diphosphate from 1-deoxy-D-xylulose 5-phosphate: step 3/6.</text>
</comment>
<dbReference type="Pfam" id="PF00288">
    <property type="entry name" value="GHMP_kinases_N"/>
    <property type="match status" value="1"/>
</dbReference>
<evidence type="ECO:0000256" key="5">
    <source>
        <dbReference type="ARBA" id="ARBA00022741"/>
    </source>
</evidence>
<dbReference type="InterPro" id="IPR004424">
    <property type="entry name" value="IspE"/>
</dbReference>
<dbReference type="PANTHER" id="PTHR43527:SF2">
    <property type="entry name" value="4-DIPHOSPHOCYTIDYL-2-C-METHYL-D-ERYTHRITOL KINASE, CHLOROPLASTIC"/>
    <property type="match status" value="1"/>
</dbReference>